<evidence type="ECO:0000313" key="2">
    <source>
        <dbReference type="Proteomes" id="UP000744676"/>
    </source>
</evidence>
<dbReference type="Proteomes" id="UP000744676">
    <property type="component" value="Unassembled WGS sequence"/>
</dbReference>
<organism evidence="1 2">
    <name type="scientific">Geotrichum galactomycetum</name>
    <dbReference type="NCBI Taxonomy" id="27317"/>
    <lineage>
        <taxon>Eukaryota</taxon>
        <taxon>Fungi</taxon>
        <taxon>Dikarya</taxon>
        <taxon>Ascomycota</taxon>
        <taxon>Saccharomycotina</taxon>
        <taxon>Dipodascomycetes</taxon>
        <taxon>Dipodascales</taxon>
        <taxon>Dipodascaceae</taxon>
        <taxon>Geotrichum</taxon>
    </lineage>
</organism>
<proteinExistence type="predicted"/>
<accession>A0ACB6V031</accession>
<keyword evidence="2" id="KW-1185">Reference proteome</keyword>
<protein>
    <submittedName>
        <fullName evidence="1">Uncharacterized protein</fullName>
    </submittedName>
</protein>
<name>A0ACB6V031_9ASCO</name>
<gene>
    <name evidence="1" type="ORF">D0Z00_003954</name>
</gene>
<reference evidence="1 2" key="1">
    <citation type="journal article" date="2020" name="Front. Microbiol.">
        <title>Phenotypic and Genetic Characterization of the Cheese Ripening Yeast Geotrichum candidum.</title>
        <authorList>
            <person name="Perkins V."/>
            <person name="Vignola S."/>
            <person name="Lessard M.H."/>
            <person name="Plante P.L."/>
            <person name="Corbeil J."/>
            <person name="Dugat-Bony E."/>
            <person name="Frenette M."/>
            <person name="Labrie S."/>
        </authorList>
    </citation>
    <scope>NUCLEOTIDE SEQUENCE [LARGE SCALE GENOMIC DNA]</scope>
    <source>
        <strain evidence="1 2">LMA-1147</strain>
    </source>
</reference>
<sequence length="813" mass="90834">MPDISPSHFDFAFQTSSKAPTESILKLKKSLDHADSLEDLHSAIVEVRAQREALANTLDKHVSANQLAQSQGLRRLNLLRAQLGSALSQSHELTSTLSSASFVASGLSSRVRRIDLEQSRVREALDYVNNVIELKSSVQGAQAAIDTRDWDRAAWYISKARGLPPALITGKFAKAMVPTAEFPDYPEDTLKEASKSLGAIFLREFNKAAQEKDMETLTRYFKLFPLIGEEKEGLQVYAKFICGIITAQSRTRIQSRHEGANNMSLFYGLAMTRLFENIAAIVNQHAPIVERHYGKGRMAKVLDRVQDEADSQGGLIIDTYWDERSVARLLSEIQAYGFPHLVSSFALNRSSGGGPGRVGSPALDQITGRMSEDEVVDLKLVGELAREASVMLNRWSLYRKFIGYKWYDYSNEKNTNESGSVLYMPELLKNSNFAKKVTTKLGPAFETMSTFVFRRSVEKALQLEELPDHSAVYTAESPLVTSVVEDVMYIMNIILQQSLDTGDLVLIKNILNATRRILESDFVGAMQRKLRDEAPRAVSNVSNSNSTSSSGLVSRLSTPPLIGANVKRGSGGYGLAGLSGSDEIKLRSFMIYINNLQVASDYSERIIKGIDHDSSLPFDDDATKAKELLDSLCRSFQARCDELMNDSLQVAFKQVVSTRIRNLTHSIFKNVDFMVSPKSQETAEFNGTLQPSEQFNIEWDTLMAGFTKVMAPKAYTKFISHAAVLLSKTLETRVWSLEGKVNELGAIQLDREISRIIGKVSNGRYKLREKFIRVAQIIMIIGLDDAEDEEGIQWVLTNEERRRARSIRVERRA</sequence>
<evidence type="ECO:0000313" key="1">
    <source>
        <dbReference type="EMBL" id="KAF5093628.1"/>
    </source>
</evidence>
<comment type="caution">
    <text evidence="1">The sequence shown here is derived from an EMBL/GenBank/DDBJ whole genome shotgun (WGS) entry which is preliminary data.</text>
</comment>
<dbReference type="EMBL" id="QVQA01000217">
    <property type="protein sequence ID" value="KAF5093628.1"/>
    <property type="molecule type" value="Genomic_DNA"/>
</dbReference>